<dbReference type="PANTHER" id="PTHR42745:SF1">
    <property type="entry name" value="ARABINOSE 5-PHOSPHATE ISOMERASE KDSD"/>
    <property type="match status" value="1"/>
</dbReference>
<proteinExistence type="predicted"/>
<name>A0A382UP68_9ZZZZ</name>
<organism evidence="1">
    <name type="scientific">marine metagenome</name>
    <dbReference type="NCBI Taxonomy" id="408172"/>
    <lineage>
        <taxon>unclassified sequences</taxon>
        <taxon>metagenomes</taxon>
        <taxon>ecological metagenomes</taxon>
    </lineage>
</organism>
<dbReference type="AlphaFoldDB" id="A0A382UP68"/>
<dbReference type="InterPro" id="IPR046348">
    <property type="entry name" value="SIS_dom_sf"/>
</dbReference>
<dbReference type="SUPFAM" id="SSF53697">
    <property type="entry name" value="SIS domain"/>
    <property type="match status" value="1"/>
</dbReference>
<dbReference type="Gene3D" id="3.40.50.10490">
    <property type="entry name" value="Glucose-6-phosphate isomerase like protein, domain 1"/>
    <property type="match status" value="1"/>
</dbReference>
<gene>
    <name evidence="1" type="ORF">METZ01_LOCUS388449</name>
</gene>
<dbReference type="GO" id="GO:1901135">
    <property type="term" value="P:carbohydrate derivative metabolic process"/>
    <property type="evidence" value="ECO:0007669"/>
    <property type="project" value="InterPro"/>
</dbReference>
<dbReference type="InterPro" id="IPR050986">
    <property type="entry name" value="GutQ/KpsF_isomerases"/>
</dbReference>
<feature type="non-terminal residue" evidence="1">
    <location>
        <position position="71"/>
    </location>
</feature>
<dbReference type="PANTHER" id="PTHR42745">
    <property type="match status" value="1"/>
</dbReference>
<dbReference type="EMBL" id="UINC01145456">
    <property type="protein sequence ID" value="SVD35595.1"/>
    <property type="molecule type" value="Genomic_DNA"/>
</dbReference>
<protein>
    <recommendedName>
        <fullName evidence="2">SIS domain-containing protein</fullName>
    </recommendedName>
</protein>
<sequence>MQKPNHIKSARRTLNIESKELLKLSKNIGIDFSKLCDYLLSCKGNIITLGVGKSGHIANKVSATLSSTGSP</sequence>
<evidence type="ECO:0008006" key="2">
    <source>
        <dbReference type="Google" id="ProtNLM"/>
    </source>
</evidence>
<dbReference type="GO" id="GO:0097367">
    <property type="term" value="F:carbohydrate derivative binding"/>
    <property type="evidence" value="ECO:0007669"/>
    <property type="project" value="InterPro"/>
</dbReference>
<evidence type="ECO:0000313" key="1">
    <source>
        <dbReference type="EMBL" id="SVD35595.1"/>
    </source>
</evidence>
<reference evidence="1" key="1">
    <citation type="submission" date="2018-05" db="EMBL/GenBank/DDBJ databases">
        <authorList>
            <person name="Lanie J.A."/>
            <person name="Ng W.-L."/>
            <person name="Kazmierczak K.M."/>
            <person name="Andrzejewski T.M."/>
            <person name="Davidsen T.M."/>
            <person name="Wayne K.J."/>
            <person name="Tettelin H."/>
            <person name="Glass J.I."/>
            <person name="Rusch D."/>
            <person name="Podicherti R."/>
            <person name="Tsui H.-C.T."/>
            <person name="Winkler M.E."/>
        </authorList>
    </citation>
    <scope>NUCLEOTIDE SEQUENCE</scope>
</reference>
<accession>A0A382UP68</accession>